<protein>
    <submittedName>
        <fullName evidence="1">Uncharacterized protein</fullName>
    </submittedName>
</protein>
<name>A0A9P5Z630_9AGAR</name>
<dbReference type="Proteomes" id="UP000807469">
    <property type="component" value="Unassembled WGS sequence"/>
</dbReference>
<dbReference type="EMBL" id="MU155174">
    <property type="protein sequence ID" value="KAF9481774.1"/>
    <property type="molecule type" value="Genomic_DNA"/>
</dbReference>
<sequence length="81" mass="9209">MQLATFLEVEPGFVRTNTMPSWNPHTRHCPHELWTLTVHVPDVYLALLRSRGICLLIGSSLRPEFPQPLGSVGQLDRSCRQ</sequence>
<comment type="caution">
    <text evidence="1">The sequence shown here is derived from an EMBL/GenBank/DDBJ whole genome shotgun (WGS) entry which is preliminary data.</text>
</comment>
<evidence type="ECO:0000313" key="2">
    <source>
        <dbReference type="Proteomes" id="UP000807469"/>
    </source>
</evidence>
<evidence type="ECO:0000313" key="1">
    <source>
        <dbReference type="EMBL" id="KAF9481774.1"/>
    </source>
</evidence>
<dbReference type="AlphaFoldDB" id="A0A9P5Z630"/>
<accession>A0A9P5Z630</accession>
<proteinExistence type="predicted"/>
<reference evidence="1" key="1">
    <citation type="submission" date="2020-11" db="EMBL/GenBank/DDBJ databases">
        <authorList>
            <consortium name="DOE Joint Genome Institute"/>
            <person name="Ahrendt S."/>
            <person name="Riley R."/>
            <person name="Andreopoulos W."/>
            <person name="Labutti K."/>
            <person name="Pangilinan J."/>
            <person name="Ruiz-Duenas F.J."/>
            <person name="Barrasa J.M."/>
            <person name="Sanchez-Garcia M."/>
            <person name="Camarero S."/>
            <person name="Miyauchi S."/>
            <person name="Serrano A."/>
            <person name="Linde D."/>
            <person name="Babiker R."/>
            <person name="Drula E."/>
            <person name="Ayuso-Fernandez I."/>
            <person name="Pacheco R."/>
            <person name="Padilla G."/>
            <person name="Ferreira P."/>
            <person name="Barriuso J."/>
            <person name="Kellner H."/>
            <person name="Castanera R."/>
            <person name="Alfaro M."/>
            <person name="Ramirez L."/>
            <person name="Pisabarro A.G."/>
            <person name="Kuo A."/>
            <person name="Tritt A."/>
            <person name="Lipzen A."/>
            <person name="He G."/>
            <person name="Yan M."/>
            <person name="Ng V."/>
            <person name="Cullen D."/>
            <person name="Martin F."/>
            <person name="Rosso M.-N."/>
            <person name="Henrissat B."/>
            <person name="Hibbett D."/>
            <person name="Martinez A.T."/>
            <person name="Grigoriev I.V."/>
        </authorList>
    </citation>
    <scope>NUCLEOTIDE SEQUENCE</scope>
    <source>
        <strain evidence="1">CIRM-BRFM 674</strain>
    </source>
</reference>
<organism evidence="1 2">
    <name type="scientific">Pholiota conissans</name>
    <dbReference type="NCBI Taxonomy" id="109636"/>
    <lineage>
        <taxon>Eukaryota</taxon>
        <taxon>Fungi</taxon>
        <taxon>Dikarya</taxon>
        <taxon>Basidiomycota</taxon>
        <taxon>Agaricomycotina</taxon>
        <taxon>Agaricomycetes</taxon>
        <taxon>Agaricomycetidae</taxon>
        <taxon>Agaricales</taxon>
        <taxon>Agaricineae</taxon>
        <taxon>Strophariaceae</taxon>
        <taxon>Pholiota</taxon>
    </lineage>
</organism>
<gene>
    <name evidence="1" type="ORF">BDN70DRAFT_875911</name>
</gene>
<keyword evidence="2" id="KW-1185">Reference proteome</keyword>